<feature type="active site" description="Proton acceptor" evidence="4">
    <location>
        <position position="494"/>
    </location>
</feature>
<dbReference type="PANTHER" id="PTHR22589">
    <property type="entry name" value="CARNITINE O-ACYLTRANSFERASE"/>
    <property type="match status" value="1"/>
</dbReference>
<keyword evidence="3" id="KW-0012">Acyltransferase</keyword>
<feature type="region of interest" description="Disordered" evidence="5">
    <location>
        <begin position="519"/>
        <end position="540"/>
    </location>
</feature>
<feature type="region of interest" description="Disordered" evidence="5">
    <location>
        <begin position="708"/>
        <end position="728"/>
    </location>
</feature>
<dbReference type="Gene3D" id="3.30.559.10">
    <property type="entry name" value="Chloramphenicol acetyltransferase-like domain"/>
    <property type="match status" value="2"/>
</dbReference>
<dbReference type="AlphaFoldDB" id="A0A6G1SE62"/>
<proteinExistence type="inferred from homology"/>
<protein>
    <submittedName>
        <fullName evidence="7">Carnitine O-acetyltransferase</fullName>
    </submittedName>
</protein>
<dbReference type="InterPro" id="IPR039551">
    <property type="entry name" value="Cho/carn_acyl_trans"/>
</dbReference>
<dbReference type="PROSITE" id="PS00439">
    <property type="entry name" value="ACYLTRANSF_C_1"/>
    <property type="match status" value="1"/>
</dbReference>
<evidence type="ECO:0000256" key="4">
    <source>
        <dbReference type="PIRSR" id="PIRSR600542-1"/>
    </source>
</evidence>
<comment type="similarity">
    <text evidence="1">Belongs to the carnitine/choline acetyltransferase family.</text>
</comment>
<evidence type="ECO:0000256" key="5">
    <source>
        <dbReference type="SAM" id="MobiDB-lite"/>
    </source>
</evidence>
<keyword evidence="2 7" id="KW-0808">Transferase</keyword>
<evidence type="ECO:0000256" key="1">
    <source>
        <dbReference type="ARBA" id="ARBA00005232"/>
    </source>
</evidence>
<dbReference type="GO" id="GO:0005777">
    <property type="term" value="C:peroxisome"/>
    <property type="evidence" value="ECO:0007669"/>
    <property type="project" value="TreeGrafter"/>
</dbReference>
<feature type="compositionally biased region" description="Polar residues" evidence="5">
    <location>
        <begin position="717"/>
        <end position="728"/>
    </location>
</feature>
<dbReference type="PANTHER" id="PTHR22589:SF103">
    <property type="entry name" value="CARNITINE O-ACETYL-TRANSFERASE, ISOFORM A-RELATED"/>
    <property type="match status" value="1"/>
</dbReference>
<evidence type="ECO:0000259" key="6">
    <source>
        <dbReference type="Pfam" id="PF00755"/>
    </source>
</evidence>
<dbReference type="GO" id="GO:0004092">
    <property type="term" value="F:carnitine O-acetyltransferase activity"/>
    <property type="evidence" value="ECO:0007669"/>
    <property type="project" value="TreeGrafter"/>
</dbReference>
<evidence type="ECO:0000256" key="2">
    <source>
        <dbReference type="ARBA" id="ARBA00022679"/>
    </source>
</evidence>
<dbReference type="Pfam" id="PF00755">
    <property type="entry name" value="Carn_acyltransf"/>
    <property type="match status" value="1"/>
</dbReference>
<sequence length="860" mass="95818">MMLNNGPGIARIRGQLAQMTRCQPRVVPLGPATTSSRYLFSSFAKGGQNQQQLRLIRSLAPRYIYSLSNSFGARRSLTNTSSGTYAPSNFATDGLHATSAKFELLNSNRASSGHLSILDGSDHLPSLPVPNLGQTLERLKETIWPITMNSAEFAQALELIEAFAGSAGQKLDLLLRAKASQSKNWLTQDWWVQEAYLKSRAPLPINSNPAMIYPKLPFEVNNQRKLISTMAQLVSGVIDFKLALLQGYNPEAHGSEDEFRLNVNQCYNQYKHIFGSTRMPGDPIDEIHFKPLNDDLPDDGTLTGAMSNKFNLILSLRGHFYEVQLNNIDHEQERIETLQNVFSKIIDHSSLAASGSETESSEGSVLPGIGLLTADRRDNWSQSIKLLEPESVRAIREAHLMVCLDTIPDPQGAEDSFLHALLGNSSNNNNAPESTLSQQQQVDDDCQIEALSRQILHSDRTNVGNRWFDKSLQLILVSDGSLQRLLGAGINYEHSIAEATVVTKLIEYSYDKTIQQKNHADQQLANGKQQHTSSSEHTGTSARYRRLDLVGPHHFDEVAGLLGRVRRDFVSQLDQFDLAYFNYKQYGSNSIKSWRFSPDSWFQVALQFAYYKLHKRLGPCYESASTRQFAYGRTETIRSLTNDVAEFCREPGFDSLKSAIDQHKAYANAANEASAIDRVLLGYRLVFNELKANKWAWGLPTFDECGNDDSSGGGSSVTPSVAAETNNNGNRRLRFNSLERADSKQQVDLNDLFTEKELAILSAFFNNELIERSKKFALSTSQVSSIHPNICMSYGPLLADGYGCCYNISGQKIVAAITANSFNQSFSCEVDKLSESLSDSLDKMRHIVEAQQQRSKNNLN</sequence>
<evidence type="ECO:0000313" key="7">
    <source>
        <dbReference type="EMBL" id="MDE48816.1"/>
    </source>
</evidence>
<dbReference type="Gene3D" id="3.30.559.70">
    <property type="entry name" value="Choline/Carnitine o-acyltransferase, domain 2"/>
    <property type="match status" value="1"/>
</dbReference>
<dbReference type="InterPro" id="IPR000542">
    <property type="entry name" value="Carn_acyl_trans"/>
</dbReference>
<dbReference type="InterPro" id="IPR042231">
    <property type="entry name" value="Cho/carn_acyl_trans_2"/>
</dbReference>
<feature type="domain" description="Choline/carnitine acyltransferase" evidence="6">
    <location>
        <begin position="127"/>
        <end position="824"/>
    </location>
</feature>
<reference evidence="7" key="1">
    <citation type="submission" date="2018-10" db="EMBL/GenBank/DDBJ databases">
        <title>Transcriptome assembly of Aceria tosichella (Wheat curl mite) Type 2.</title>
        <authorList>
            <person name="Scully E.D."/>
            <person name="Geib S.M."/>
            <person name="Palmer N.A."/>
            <person name="Gupta A.K."/>
            <person name="Sarath G."/>
            <person name="Tatineni S."/>
        </authorList>
    </citation>
    <scope>NUCLEOTIDE SEQUENCE</scope>
    <source>
        <strain evidence="7">LincolnNE</strain>
    </source>
</reference>
<dbReference type="GO" id="GO:0019254">
    <property type="term" value="P:carnitine metabolic process, CoA-linked"/>
    <property type="evidence" value="ECO:0007669"/>
    <property type="project" value="TreeGrafter"/>
</dbReference>
<accession>A0A6G1SE62</accession>
<dbReference type="EMBL" id="GGYP01004045">
    <property type="protein sequence ID" value="MDE48816.1"/>
    <property type="molecule type" value="Transcribed_RNA"/>
</dbReference>
<name>A0A6G1SE62_9ACAR</name>
<dbReference type="SUPFAM" id="SSF52777">
    <property type="entry name" value="CoA-dependent acyltransferases"/>
    <property type="match status" value="2"/>
</dbReference>
<gene>
    <name evidence="7" type="primary">CRAT</name>
    <name evidence="7" type="ORF">g.17592</name>
</gene>
<dbReference type="InterPro" id="IPR023213">
    <property type="entry name" value="CAT-like_dom_sf"/>
</dbReference>
<organism evidence="7">
    <name type="scientific">Aceria tosichella</name>
    <name type="common">wheat curl mite</name>
    <dbReference type="NCBI Taxonomy" id="561515"/>
    <lineage>
        <taxon>Eukaryota</taxon>
        <taxon>Metazoa</taxon>
        <taxon>Ecdysozoa</taxon>
        <taxon>Arthropoda</taxon>
        <taxon>Chelicerata</taxon>
        <taxon>Arachnida</taxon>
        <taxon>Acari</taxon>
        <taxon>Acariformes</taxon>
        <taxon>Trombidiformes</taxon>
        <taxon>Prostigmata</taxon>
        <taxon>Eupodina</taxon>
        <taxon>Eriophyoidea</taxon>
        <taxon>Eriophyidae</taxon>
        <taxon>Eriophyinae</taxon>
        <taxon>Aceriini</taxon>
        <taxon>Aceria</taxon>
    </lineage>
</organism>
<evidence type="ECO:0000256" key="3">
    <source>
        <dbReference type="ARBA" id="ARBA00023315"/>
    </source>
</evidence>